<reference evidence="3" key="1">
    <citation type="submission" date="2022-11" db="UniProtKB">
        <authorList>
            <consortium name="WormBaseParasite"/>
        </authorList>
    </citation>
    <scope>IDENTIFICATION</scope>
</reference>
<name>A0A914V2U4_9BILA</name>
<feature type="compositionally biased region" description="Polar residues" evidence="1">
    <location>
        <begin position="246"/>
        <end position="260"/>
    </location>
</feature>
<protein>
    <submittedName>
        <fullName evidence="3">Tudor domain-containing protein</fullName>
    </submittedName>
</protein>
<feature type="region of interest" description="Disordered" evidence="1">
    <location>
        <begin position="175"/>
        <end position="303"/>
    </location>
</feature>
<dbReference type="WBParaSite" id="PSAMB.scaffold14864size1753.g36263.t1">
    <property type="protein sequence ID" value="PSAMB.scaffold14864size1753.g36263.t1"/>
    <property type="gene ID" value="PSAMB.scaffold14864size1753.g36263"/>
</dbReference>
<accession>A0A914V2U4</accession>
<dbReference type="Proteomes" id="UP000887566">
    <property type="component" value="Unplaced"/>
</dbReference>
<evidence type="ECO:0000256" key="1">
    <source>
        <dbReference type="SAM" id="MobiDB-lite"/>
    </source>
</evidence>
<dbReference type="AlphaFoldDB" id="A0A914V2U4"/>
<dbReference type="SUPFAM" id="SSF63748">
    <property type="entry name" value="Tudor/PWWP/MBT"/>
    <property type="match status" value="1"/>
</dbReference>
<evidence type="ECO:0000313" key="3">
    <source>
        <dbReference type="WBParaSite" id="PSAMB.scaffold14864size1753.g36263.t1"/>
    </source>
</evidence>
<sequence length="303" mass="34541">MDLTFPNLRVLTAGLACAVYNDEHLIWTRSVVKKVSKTETDDDEILEVLSVDYGWLMSVPIVSEPIQFAMLPHNLANFPTQLHRVAVNRSTVSSFERRHRYKKEDEIMRELLPVGTVVMIKGVAPRKKGADLTYSVPVLMKLPQPAQLTAHRDETIWQTVERMYDELECIEKARRAGSQASSEADWSPNGPPDFGRDRLRSSTPDSVLSSPVRQNNQQEKGRHNSPLQQQNNLHQQQDDPYLQHNGPYQLQNVSHQQRNRSPGVPIVRKQAKKQPQELSRVHDRRSGGRARSPSPSPTKRQQP</sequence>
<dbReference type="CDD" id="cd20379">
    <property type="entry name" value="Tudor_dTUD-like"/>
    <property type="match status" value="1"/>
</dbReference>
<evidence type="ECO:0000313" key="2">
    <source>
        <dbReference type="Proteomes" id="UP000887566"/>
    </source>
</evidence>
<keyword evidence="2" id="KW-1185">Reference proteome</keyword>
<feature type="compositionally biased region" description="Polar residues" evidence="1">
    <location>
        <begin position="201"/>
        <end position="218"/>
    </location>
</feature>
<proteinExistence type="predicted"/>
<organism evidence="2 3">
    <name type="scientific">Plectus sambesii</name>
    <dbReference type="NCBI Taxonomy" id="2011161"/>
    <lineage>
        <taxon>Eukaryota</taxon>
        <taxon>Metazoa</taxon>
        <taxon>Ecdysozoa</taxon>
        <taxon>Nematoda</taxon>
        <taxon>Chromadorea</taxon>
        <taxon>Plectida</taxon>
        <taxon>Plectina</taxon>
        <taxon>Plectoidea</taxon>
        <taxon>Plectidae</taxon>
        <taxon>Plectus</taxon>
    </lineage>
</organism>